<evidence type="ECO:0000313" key="1">
    <source>
        <dbReference type="EMBL" id="MPM44216.1"/>
    </source>
</evidence>
<comment type="caution">
    <text evidence="1">The sequence shown here is derived from an EMBL/GenBank/DDBJ whole genome shotgun (WGS) entry which is preliminary data.</text>
</comment>
<reference evidence="1" key="1">
    <citation type="submission" date="2019-08" db="EMBL/GenBank/DDBJ databases">
        <authorList>
            <person name="Kucharzyk K."/>
            <person name="Murdoch R.W."/>
            <person name="Higgins S."/>
            <person name="Loffler F."/>
        </authorList>
    </citation>
    <scope>NUCLEOTIDE SEQUENCE</scope>
</reference>
<name>A0A644ZU05_9ZZZZ</name>
<proteinExistence type="predicted"/>
<dbReference type="EMBL" id="VSSQ01010391">
    <property type="protein sequence ID" value="MPM44216.1"/>
    <property type="molecule type" value="Genomic_DNA"/>
</dbReference>
<protein>
    <submittedName>
        <fullName evidence="1">Uncharacterized protein</fullName>
    </submittedName>
</protein>
<organism evidence="1">
    <name type="scientific">bioreactor metagenome</name>
    <dbReference type="NCBI Taxonomy" id="1076179"/>
    <lineage>
        <taxon>unclassified sequences</taxon>
        <taxon>metagenomes</taxon>
        <taxon>ecological metagenomes</taxon>
    </lineage>
</organism>
<sequence length="279" mass="32057">MKHIYFLFTAILLLNFSLSCSNDLLTGQDLSESDQYLTIENNDTIQPFAYCYGCLPMVTVYHDSFFNEFVIAWSGYTEDPVSHPVTLSYKAGGLSGNQMIGYNSGEIRENIYSESYTATWSIKCSNYNCSSCRESGSLSKKASGETETGSETECYKEYLNYSIERVSTNGNAFDLVLNDYNGDVYNTEKYMSINEIRFFELDSYGRKQEIYGAGSLDTTSAPYRIRFYLYNQPMFKNFQVTFSNNQCISNFEHYLYVNYRYSNFGIELLNSSLTLVRNH</sequence>
<gene>
    <name evidence="1" type="ORF">SDC9_90894</name>
</gene>
<accession>A0A644ZU05</accession>
<dbReference type="PROSITE" id="PS51257">
    <property type="entry name" value="PROKAR_LIPOPROTEIN"/>
    <property type="match status" value="1"/>
</dbReference>
<dbReference type="AlphaFoldDB" id="A0A644ZU05"/>